<dbReference type="Pfam" id="PF01617">
    <property type="entry name" value="Surface_Ag_2"/>
    <property type="match status" value="1"/>
</dbReference>
<accession>A0A1H3YUR6</accession>
<dbReference type="InterPro" id="IPR002566">
    <property type="entry name" value="Msp4_OMP-like"/>
</dbReference>
<dbReference type="AlphaFoldDB" id="A0A1H3YUR6"/>
<evidence type="ECO:0000313" key="3">
    <source>
        <dbReference type="EMBL" id="SEA14774.1"/>
    </source>
</evidence>
<dbReference type="InterPro" id="IPR011250">
    <property type="entry name" value="OMP/PagP_B-barrel"/>
</dbReference>
<reference evidence="4" key="1">
    <citation type="submission" date="2016-10" db="EMBL/GenBank/DDBJ databases">
        <authorList>
            <person name="Varghese N."/>
            <person name="Submissions S."/>
        </authorList>
    </citation>
    <scope>NUCLEOTIDE SEQUENCE [LARGE SCALE GENOMIC DNA]</scope>
    <source>
        <strain evidence="4">CGMCC 1.10657</strain>
    </source>
</reference>
<dbReference type="STRING" id="658218.SAMN05216562_1972"/>
<evidence type="ECO:0000259" key="2">
    <source>
        <dbReference type="Pfam" id="PF01617"/>
    </source>
</evidence>
<organism evidence="3 4">
    <name type="scientific">Microbulbifer marinus</name>
    <dbReference type="NCBI Taxonomy" id="658218"/>
    <lineage>
        <taxon>Bacteria</taxon>
        <taxon>Pseudomonadati</taxon>
        <taxon>Pseudomonadota</taxon>
        <taxon>Gammaproteobacteria</taxon>
        <taxon>Cellvibrionales</taxon>
        <taxon>Microbulbiferaceae</taxon>
        <taxon>Microbulbifer</taxon>
    </lineage>
</organism>
<dbReference type="SUPFAM" id="SSF56925">
    <property type="entry name" value="OMPA-like"/>
    <property type="match status" value="1"/>
</dbReference>
<evidence type="ECO:0000313" key="4">
    <source>
        <dbReference type="Proteomes" id="UP000198658"/>
    </source>
</evidence>
<dbReference type="OrthoDB" id="9810784at2"/>
<dbReference type="Gene3D" id="2.40.160.20">
    <property type="match status" value="1"/>
</dbReference>
<name>A0A1H3YUR6_9GAMM</name>
<evidence type="ECO:0000256" key="1">
    <source>
        <dbReference type="SAM" id="SignalP"/>
    </source>
</evidence>
<feature type="domain" description="Msp4/OMP-like" evidence="2">
    <location>
        <begin position="76"/>
        <end position="222"/>
    </location>
</feature>
<gene>
    <name evidence="3" type="ORF">SAMN05216562_1972</name>
</gene>
<dbReference type="RefSeq" id="WP_091387726.1">
    <property type="nucleotide sequence ID" value="NZ_FNQO01000002.1"/>
</dbReference>
<feature type="signal peptide" evidence="1">
    <location>
        <begin position="1"/>
        <end position="22"/>
    </location>
</feature>
<keyword evidence="4" id="KW-1185">Reference proteome</keyword>
<keyword evidence="1" id="KW-0732">Signal</keyword>
<feature type="chain" id="PRO_5011644919" evidence="1">
    <location>
        <begin position="23"/>
        <end position="255"/>
    </location>
</feature>
<protein>
    <submittedName>
        <fullName evidence="3">Outer membrane protein beta-barrel domain-containing protein</fullName>
    </submittedName>
</protein>
<proteinExistence type="predicted"/>
<sequence length="255" mass="27803">MLSRNPLFIAIAGLALSAAAQAEGLYVSGSLSYNDQDDISTDGRFTRDFVTGGPVDVLLPIGTGVRWDTETDSGYGVNLAVGWRMQHFRVEAEYAYAKNDVDKHKNVRVAGVGNIDALDASVLVEGAADVLGATVGQVVRNGKGDIGTDYLFVNAFYDFDMGSSWSPYVGVGVGSGWVDVEYEPSNIKIIDDDDRVFAWQVMAGLSYLCSEQLSFFGGVRWRQTDDVEVRSSLLPANFDLNNENFIAEGGLRWHF</sequence>
<dbReference type="EMBL" id="FNQO01000002">
    <property type="protein sequence ID" value="SEA14774.1"/>
    <property type="molecule type" value="Genomic_DNA"/>
</dbReference>
<dbReference type="Proteomes" id="UP000198658">
    <property type="component" value="Unassembled WGS sequence"/>
</dbReference>